<dbReference type="OrthoDB" id="3255261at2759"/>
<gene>
    <name evidence="2" type="ORF">BJ212DRAFT_1479996</name>
</gene>
<keyword evidence="3" id="KW-1185">Reference proteome</keyword>
<dbReference type="RefSeq" id="XP_041194231.1">
    <property type="nucleotide sequence ID" value="XM_041339986.1"/>
</dbReference>
<protein>
    <submittedName>
        <fullName evidence="2">Uncharacterized protein</fullName>
    </submittedName>
</protein>
<evidence type="ECO:0000313" key="3">
    <source>
        <dbReference type="Proteomes" id="UP000807769"/>
    </source>
</evidence>
<organism evidence="2 3">
    <name type="scientific">Suillus subaureus</name>
    <dbReference type="NCBI Taxonomy" id="48587"/>
    <lineage>
        <taxon>Eukaryota</taxon>
        <taxon>Fungi</taxon>
        <taxon>Dikarya</taxon>
        <taxon>Basidiomycota</taxon>
        <taxon>Agaricomycotina</taxon>
        <taxon>Agaricomycetes</taxon>
        <taxon>Agaricomycetidae</taxon>
        <taxon>Boletales</taxon>
        <taxon>Suillineae</taxon>
        <taxon>Suillaceae</taxon>
        <taxon>Suillus</taxon>
    </lineage>
</organism>
<dbReference type="AlphaFoldDB" id="A0A9P7JEV7"/>
<proteinExistence type="predicted"/>
<reference evidence="2" key="1">
    <citation type="journal article" date="2020" name="New Phytol.">
        <title>Comparative genomics reveals dynamic genome evolution in host specialist ectomycorrhizal fungi.</title>
        <authorList>
            <person name="Lofgren L.A."/>
            <person name="Nguyen N.H."/>
            <person name="Vilgalys R."/>
            <person name="Ruytinx J."/>
            <person name="Liao H.L."/>
            <person name="Branco S."/>
            <person name="Kuo A."/>
            <person name="LaButti K."/>
            <person name="Lipzen A."/>
            <person name="Andreopoulos W."/>
            <person name="Pangilinan J."/>
            <person name="Riley R."/>
            <person name="Hundley H."/>
            <person name="Na H."/>
            <person name="Barry K."/>
            <person name="Grigoriev I.V."/>
            <person name="Stajich J.E."/>
            <person name="Kennedy P.G."/>
        </authorList>
    </citation>
    <scope>NUCLEOTIDE SEQUENCE</scope>
    <source>
        <strain evidence="2">MN1</strain>
    </source>
</reference>
<evidence type="ECO:0000256" key="1">
    <source>
        <dbReference type="SAM" id="MobiDB-lite"/>
    </source>
</evidence>
<dbReference type="Proteomes" id="UP000807769">
    <property type="component" value="Unassembled WGS sequence"/>
</dbReference>
<name>A0A9P7JEV7_9AGAM</name>
<dbReference type="GeneID" id="64634002"/>
<comment type="caution">
    <text evidence="2">The sequence shown here is derived from an EMBL/GenBank/DDBJ whole genome shotgun (WGS) entry which is preliminary data.</text>
</comment>
<evidence type="ECO:0000313" key="2">
    <source>
        <dbReference type="EMBL" id="KAG1818171.1"/>
    </source>
</evidence>
<dbReference type="EMBL" id="JABBWG010000012">
    <property type="protein sequence ID" value="KAG1818171.1"/>
    <property type="molecule type" value="Genomic_DNA"/>
</dbReference>
<accession>A0A9P7JEV7</accession>
<feature type="compositionally biased region" description="Acidic residues" evidence="1">
    <location>
        <begin position="253"/>
        <end position="272"/>
    </location>
</feature>
<sequence>MVNTSLKYVDLIRQRTSKWANWFPEKQDIRVGSYGRFNAQTGRFDVEGNVYDPEFQKLLDATDGKMKLSDHPPVLDEEEKDFAVGSMGVRPKDFSLGSDVVEGIDKAAYKQDWQFLQDKRGAMLVMYKPRQEHFPKGKVFEALYKVPELKEKYIVPSVYKCRAYAIYLSNKTGEKISMALLPKSGEENKTQLEWWTDSKVENLQIKTDNDYVFSPLFTCKRKIPLIRPLMRDSPTPDPVDEGFWMECYPPWEPLDDDGEIDPVYDDDQEDDPNVYIPRRDSVYVPYPISDDSDDE</sequence>
<feature type="region of interest" description="Disordered" evidence="1">
    <location>
        <begin position="252"/>
        <end position="277"/>
    </location>
</feature>